<protein>
    <submittedName>
        <fullName evidence="1">Uncharacterized protein</fullName>
    </submittedName>
</protein>
<evidence type="ECO:0000313" key="1">
    <source>
        <dbReference type="EMBL" id="MBX62282.1"/>
    </source>
</evidence>
<accession>A0A2P2Q5L7</accession>
<sequence>MIKTLISTNSAQFKIKSMFQLTKETHYQTHVGQIHALLFNILLLAKSSSNRKEELELYLQWSTYIVTP</sequence>
<proteinExistence type="predicted"/>
<dbReference type="AlphaFoldDB" id="A0A2P2Q5L7"/>
<name>A0A2P2Q5L7_RHIMU</name>
<dbReference type="EMBL" id="GGEC01081798">
    <property type="protein sequence ID" value="MBX62282.1"/>
    <property type="molecule type" value="Transcribed_RNA"/>
</dbReference>
<organism evidence="1">
    <name type="scientific">Rhizophora mucronata</name>
    <name type="common">Asiatic mangrove</name>
    <dbReference type="NCBI Taxonomy" id="61149"/>
    <lineage>
        <taxon>Eukaryota</taxon>
        <taxon>Viridiplantae</taxon>
        <taxon>Streptophyta</taxon>
        <taxon>Embryophyta</taxon>
        <taxon>Tracheophyta</taxon>
        <taxon>Spermatophyta</taxon>
        <taxon>Magnoliopsida</taxon>
        <taxon>eudicotyledons</taxon>
        <taxon>Gunneridae</taxon>
        <taxon>Pentapetalae</taxon>
        <taxon>rosids</taxon>
        <taxon>fabids</taxon>
        <taxon>Malpighiales</taxon>
        <taxon>Rhizophoraceae</taxon>
        <taxon>Rhizophora</taxon>
    </lineage>
</organism>
<reference evidence="1" key="1">
    <citation type="submission" date="2018-02" db="EMBL/GenBank/DDBJ databases">
        <title>Rhizophora mucronata_Transcriptome.</title>
        <authorList>
            <person name="Meera S.P."/>
            <person name="Sreeshan A."/>
            <person name="Augustine A."/>
        </authorList>
    </citation>
    <scope>NUCLEOTIDE SEQUENCE</scope>
    <source>
        <tissue evidence="1">Leaf</tissue>
    </source>
</reference>